<feature type="region of interest" description="Disordered" evidence="10">
    <location>
        <begin position="1"/>
        <end position="33"/>
    </location>
</feature>
<dbReference type="Gene3D" id="3.40.50.880">
    <property type="match status" value="1"/>
</dbReference>
<evidence type="ECO:0000256" key="6">
    <source>
        <dbReference type="ARBA" id="ARBA00022801"/>
    </source>
</evidence>
<dbReference type="InterPro" id="IPR029062">
    <property type="entry name" value="Class_I_gatase-like"/>
</dbReference>
<dbReference type="FunFam" id="3.40.50.880:FF:000024">
    <property type="entry name" value="Folate gamma-glutamyl hydrolase"/>
    <property type="match status" value="1"/>
</dbReference>
<evidence type="ECO:0000256" key="10">
    <source>
        <dbReference type="SAM" id="MobiDB-lite"/>
    </source>
</evidence>
<reference evidence="11" key="1">
    <citation type="submission" date="2023-03" db="EMBL/GenBank/DDBJ databases">
        <title>Chromosome-scale reference genome and RAD-based genetic map of yellow starthistle (Centaurea solstitialis) reveal putative structural variation and QTLs associated with invader traits.</title>
        <authorList>
            <person name="Reatini B."/>
            <person name="Cang F.A."/>
            <person name="Jiang Q."/>
            <person name="Mckibben M.T.W."/>
            <person name="Barker M.S."/>
            <person name="Rieseberg L.H."/>
            <person name="Dlugosch K.M."/>
        </authorList>
    </citation>
    <scope>NUCLEOTIDE SEQUENCE</scope>
    <source>
        <strain evidence="11">CAN-66</strain>
        <tissue evidence="11">Leaf</tissue>
    </source>
</reference>
<evidence type="ECO:0000256" key="7">
    <source>
        <dbReference type="ARBA" id="ARBA00051589"/>
    </source>
</evidence>
<comment type="catalytic activity">
    <reaction evidence="7 9">
        <text>(6S)-5,6,7,8-tetrahydrofolyl-(gamma-L-Glu)(n) + (n-1) H2O = (6S)-5,6,7,8-tetrahydrofolate + (n-1) L-glutamate</text>
        <dbReference type="Rhea" id="RHEA:56784"/>
        <dbReference type="Rhea" id="RHEA-COMP:14738"/>
        <dbReference type="ChEBI" id="CHEBI:15377"/>
        <dbReference type="ChEBI" id="CHEBI:29985"/>
        <dbReference type="ChEBI" id="CHEBI:57453"/>
        <dbReference type="ChEBI" id="CHEBI:141005"/>
        <dbReference type="EC" id="3.4.19.9"/>
    </reaction>
</comment>
<evidence type="ECO:0000313" key="12">
    <source>
        <dbReference type="Proteomes" id="UP001172457"/>
    </source>
</evidence>
<dbReference type="GO" id="GO:0005576">
    <property type="term" value="C:extracellular region"/>
    <property type="evidence" value="ECO:0007669"/>
    <property type="project" value="UniProtKB-SubCell"/>
</dbReference>
<evidence type="ECO:0000313" key="11">
    <source>
        <dbReference type="EMBL" id="KAJ9551786.1"/>
    </source>
</evidence>
<organism evidence="11 12">
    <name type="scientific">Centaurea solstitialis</name>
    <name type="common">yellow star-thistle</name>
    <dbReference type="NCBI Taxonomy" id="347529"/>
    <lineage>
        <taxon>Eukaryota</taxon>
        <taxon>Viridiplantae</taxon>
        <taxon>Streptophyta</taxon>
        <taxon>Embryophyta</taxon>
        <taxon>Tracheophyta</taxon>
        <taxon>Spermatophyta</taxon>
        <taxon>Magnoliopsida</taxon>
        <taxon>eudicotyledons</taxon>
        <taxon>Gunneridae</taxon>
        <taxon>Pentapetalae</taxon>
        <taxon>asterids</taxon>
        <taxon>campanulids</taxon>
        <taxon>Asterales</taxon>
        <taxon>Asteraceae</taxon>
        <taxon>Carduoideae</taxon>
        <taxon>Cardueae</taxon>
        <taxon>Centaureinae</taxon>
        <taxon>Centaurea</taxon>
    </lineage>
</organism>
<dbReference type="GO" id="GO:0034722">
    <property type="term" value="F:gamma-glutamyl-peptidase activity"/>
    <property type="evidence" value="ECO:0007669"/>
    <property type="project" value="UniProtKB-UniRule"/>
</dbReference>
<proteinExistence type="inferred from homology"/>
<dbReference type="GO" id="GO:0046900">
    <property type="term" value="P:tetrahydrofolylpolyglutamate metabolic process"/>
    <property type="evidence" value="ECO:0007669"/>
    <property type="project" value="TreeGrafter"/>
</dbReference>
<name>A0AA38TAW2_9ASTR</name>
<evidence type="ECO:0000256" key="4">
    <source>
        <dbReference type="ARBA" id="ARBA00022525"/>
    </source>
</evidence>
<feature type="region of interest" description="Disordered" evidence="10">
    <location>
        <begin position="58"/>
        <end position="85"/>
    </location>
</feature>
<evidence type="ECO:0000256" key="3">
    <source>
        <dbReference type="ARBA" id="ARBA00012886"/>
    </source>
</evidence>
<accession>A0AA38TAW2</accession>
<dbReference type="Proteomes" id="UP001172457">
    <property type="component" value="Chromosome 4"/>
</dbReference>
<dbReference type="InterPro" id="IPR015527">
    <property type="entry name" value="Pept_C26_g-glut_hydrolase"/>
</dbReference>
<dbReference type="AlphaFoldDB" id="A0AA38TAW2"/>
<dbReference type="EMBL" id="JARYMX010000004">
    <property type="protein sequence ID" value="KAJ9551786.1"/>
    <property type="molecule type" value="Genomic_DNA"/>
</dbReference>
<evidence type="ECO:0000256" key="2">
    <source>
        <dbReference type="ARBA" id="ARBA00011083"/>
    </source>
</evidence>
<keyword evidence="6 9" id="KW-0378">Hydrolase</keyword>
<feature type="active site" description="Proton donor" evidence="8">
    <location>
        <position position="307"/>
    </location>
</feature>
<dbReference type="SUPFAM" id="SSF52317">
    <property type="entry name" value="Class I glutamine amidotransferase-like"/>
    <property type="match status" value="1"/>
</dbReference>
<dbReference type="PROSITE" id="PS51275">
    <property type="entry name" value="PEPTIDASE_C26_GGH"/>
    <property type="match status" value="1"/>
</dbReference>
<comment type="caution">
    <text evidence="11">The sequence shown here is derived from an EMBL/GenBank/DDBJ whole genome shotgun (WGS) entry which is preliminary data.</text>
</comment>
<dbReference type="PROSITE" id="PS51273">
    <property type="entry name" value="GATASE_TYPE_1"/>
    <property type="match status" value="1"/>
</dbReference>
<keyword evidence="12" id="KW-1185">Reference proteome</keyword>
<dbReference type="GO" id="GO:0005773">
    <property type="term" value="C:vacuole"/>
    <property type="evidence" value="ECO:0007669"/>
    <property type="project" value="TreeGrafter"/>
</dbReference>
<evidence type="ECO:0000256" key="1">
    <source>
        <dbReference type="ARBA" id="ARBA00004239"/>
    </source>
</evidence>
<comment type="subcellular location">
    <subcellularLocation>
        <location evidence="1">Secreted</location>
        <location evidence="1">Extracellular space</location>
    </subcellularLocation>
</comment>
<feature type="compositionally biased region" description="Low complexity" evidence="10">
    <location>
        <begin position="22"/>
        <end position="33"/>
    </location>
</feature>
<evidence type="ECO:0000256" key="8">
    <source>
        <dbReference type="PIRSR" id="PIRSR615527-1"/>
    </source>
</evidence>
<dbReference type="InterPro" id="IPR011697">
    <property type="entry name" value="Peptidase_C26"/>
</dbReference>
<sequence length="386" mass="42927">MTPPQQPPSPPPSTATKHHTDSASTSSSSSMPSSDNMWNYIWIPFLVSLYNKEVINSSSSSVKPANSGHRRILLPSDSDSRCPTPESKLNFRPIIGIVSHPGDGASGRLNNSANASYIAASYVKFVESAGARVIPLIYNEPPEILQSKLDLVNGVLFTGGWAKNGLYFEVVEGIFKQVMKKNDAGDHFPLLAICLGFELLTMIVSKNNKILEEFSASDQASTIQFMKNINIQGTVFQRFPADLLVKLSTDCLVMQNHKYGISPETFEKDKNLCNFFKILTTSTDDNNKVYVSTVQSQRYPVTAVQWHPEKNAFEWGLSKIPHSDEAVQVTQHVANFFVSEARKSLNRPPVRKVLDNLIYNYSPTYCGKAGKGYDEVYIFTENLARI</sequence>
<feature type="active site" description="Nucleophile" evidence="8 9">
    <location>
        <position position="194"/>
    </location>
</feature>
<dbReference type="Pfam" id="PF07722">
    <property type="entry name" value="Peptidase_C26"/>
    <property type="match status" value="1"/>
</dbReference>
<feature type="compositionally biased region" description="Pro residues" evidence="10">
    <location>
        <begin position="1"/>
        <end position="13"/>
    </location>
</feature>
<dbReference type="PANTHER" id="PTHR11315:SF0">
    <property type="entry name" value="FOLATE GAMMA-GLUTAMYL HYDROLASE"/>
    <property type="match status" value="1"/>
</dbReference>
<keyword evidence="5" id="KW-0732">Signal</keyword>
<dbReference type="PANTHER" id="PTHR11315">
    <property type="entry name" value="PROTEASE FAMILY C26 GAMMA-GLUTAMYL HYDROLASE"/>
    <property type="match status" value="1"/>
</dbReference>
<feature type="active site" evidence="9">
    <location>
        <position position="307"/>
    </location>
</feature>
<dbReference type="EC" id="3.4.19.9" evidence="3 9"/>
<protein>
    <recommendedName>
        <fullName evidence="3 9">folate gamma-glutamyl hydrolase</fullName>
        <ecNumber evidence="3 9">3.4.19.9</ecNumber>
    </recommendedName>
</protein>
<keyword evidence="4" id="KW-0964">Secreted</keyword>
<evidence type="ECO:0000256" key="5">
    <source>
        <dbReference type="ARBA" id="ARBA00022729"/>
    </source>
</evidence>
<comment type="similarity">
    <text evidence="2">Belongs to the peptidase C26 family.</text>
</comment>
<gene>
    <name evidence="11" type="ORF">OSB04_015831</name>
</gene>
<evidence type="ECO:0000256" key="9">
    <source>
        <dbReference type="PROSITE-ProRule" id="PRU00607"/>
    </source>
</evidence>